<dbReference type="SUPFAM" id="SSF53092">
    <property type="entry name" value="Creatinase/prolidase N-terminal domain"/>
    <property type="match status" value="1"/>
</dbReference>
<dbReference type="Pfam" id="PF05195">
    <property type="entry name" value="AMP_N"/>
    <property type="match status" value="1"/>
</dbReference>
<dbReference type="PANTHER" id="PTHR43226">
    <property type="entry name" value="XAA-PRO AMINOPEPTIDASE 3"/>
    <property type="match status" value="1"/>
</dbReference>
<dbReference type="Gene3D" id="3.40.350.10">
    <property type="entry name" value="Creatinase/prolidase N-terminal domain"/>
    <property type="match status" value="1"/>
</dbReference>
<keyword evidence="5" id="KW-0464">Manganese</keyword>
<comment type="cofactor">
    <cofactor evidence="1">
        <name>Mn(2+)</name>
        <dbReference type="ChEBI" id="CHEBI:29035"/>
    </cofactor>
</comment>
<dbReference type="SMART" id="SM01011">
    <property type="entry name" value="AMP_N"/>
    <property type="match status" value="1"/>
</dbReference>
<gene>
    <name evidence="7" type="ORF">MNBD_GAMMA01-744</name>
</gene>
<dbReference type="GO" id="GO:0005829">
    <property type="term" value="C:cytosol"/>
    <property type="evidence" value="ECO:0007669"/>
    <property type="project" value="TreeGrafter"/>
</dbReference>
<dbReference type="Pfam" id="PF00557">
    <property type="entry name" value="Peptidase_M24"/>
    <property type="match status" value="1"/>
</dbReference>
<dbReference type="AlphaFoldDB" id="A0A3B0VP27"/>
<dbReference type="PANTHER" id="PTHR43226:SF4">
    <property type="entry name" value="XAA-PRO AMINOPEPTIDASE 3"/>
    <property type="match status" value="1"/>
</dbReference>
<evidence type="ECO:0000313" key="7">
    <source>
        <dbReference type="EMBL" id="VAW33916.1"/>
    </source>
</evidence>
<dbReference type="InterPro" id="IPR036005">
    <property type="entry name" value="Creatinase/aminopeptidase-like"/>
</dbReference>
<feature type="domain" description="Aminopeptidase P N-terminal" evidence="6">
    <location>
        <begin position="2"/>
        <end position="136"/>
    </location>
</feature>
<dbReference type="FunFam" id="3.90.230.10:FF:000002">
    <property type="entry name" value="Xaa-Pro aminopeptidase 3"/>
    <property type="match status" value="1"/>
</dbReference>
<dbReference type="CDD" id="cd01087">
    <property type="entry name" value="Prolidase"/>
    <property type="match status" value="1"/>
</dbReference>
<evidence type="ECO:0000256" key="1">
    <source>
        <dbReference type="ARBA" id="ARBA00001936"/>
    </source>
</evidence>
<evidence type="ECO:0000256" key="5">
    <source>
        <dbReference type="ARBA" id="ARBA00023211"/>
    </source>
</evidence>
<name>A0A3B0VP27_9ZZZZ</name>
<evidence type="ECO:0000256" key="3">
    <source>
        <dbReference type="ARBA" id="ARBA00022723"/>
    </source>
</evidence>
<sequence length="436" mass="49035">MIKATEFKRRRKQIGKIIGDDSIAIIKAKDACLRNGDADYKYRPDSNFYYLTGCHEADSLLVICPNSDSGNDILFCRAIDHDHVVWNGPMLGLDDAKTELLFDNAYDIKQLDSLIPQLMQGRSKVYFMLGADSEFDRTIVQWTKAVKKEKWAKSQAPHELVSLKPFVDDMRVYKSRDEIRCMQKSANIAAMAHIKMMQACKPGLFEYNLNAEFMRDLLNENSQPSYLPIIGSGNNACILHYINNNHELKDGDLVLIDAGAECDYYASDITRTFPVNGKYSSAQAEIYNIVLAAHSAALQAVKPGNHWNQPHEAAVNIIAQGLLDLGILKGDLATIIDKHEYTQFYMHKTGHWLGLDVHDCGEYSVDGLWVELEPNMVLTIEPGIYISKDAKVAKKYRGIGIRIEDDILVTKDGCKILSDKVPRSIEAIENLMSKPV</sequence>
<dbReference type="GO" id="GO:0030145">
    <property type="term" value="F:manganese ion binding"/>
    <property type="evidence" value="ECO:0007669"/>
    <property type="project" value="InterPro"/>
</dbReference>
<dbReference type="EC" id="3.4.11.9" evidence="7"/>
<keyword evidence="7" id="KW-0645">Protease</keyword>
<dbReference type="InterPro" id="IPR000994">
    <property type="entry name" value="Pept_M24"/>
</dbReference>
<dbReference type="InterPro" id="IPR029149">
    <property type="entry name" value="Creatin/AminoP/Spt16_N"/>
</dbReference>
<reference evidence="7" key="1">
    <citation type="submission" date="2018-06" db="EMBL/GenBank/DDBJ databases">
        <authorList>
            <person name="Zhirakovskaya E."/>
        </authorList>
    </citation>
    <scope>NUCLEOTIDE SEQUENCE</scope>
</reference>
<proteinExistence type="inferred from homology"/>
<keyword evidence="7" id="KW-0031">Aminopeptidase</keyword>
<keyword evidence="4 7" id="KW-0378">Hydrolase</keyword>
<evidence type="ECO:0000256" key="2">
    <source>
        <dbReference type="ARBA" id="ARBA00008766"/>
    </source>
</evidence>
<evidence type="ECO:0000259" key="6">
    <source>
        <dbReference type="SMART" id="SM01011"/>
    </source>
</evidence>
<accession>A0A3B0VP27</accession>
<dbReference type="EMBL" id="UOEW01000048">
    <property type="protein sequence ID" value="VAW33916.1"/>
    <property type="molecule type" value="Genomic_DNA"/>
</dbReference>
<dbReference type="InterPro" id="IPR052433">
    <property type="entry name" value="X-Pro_dipept-like"/>
</dbReference>
<dbReference type="GO" id="GO:0070006">
    <property type="term" value="F:metalloaminopeptidase activity"/>
    <property type="evidence" value="ECO:0007669"/>
    <property type="project" value="InterPro"/>
</dbReference>
<dbReference type="SUPFAM" id="SSF55920">
    <property type="entry name" value="Creatinase/aminopeptidase"/>
    <property type="match status" value="1"/>
</dbReference>
<evidence type="ECO:0000256" key="4">
    <source>
        <dbReference type="ARBA" id="ARBA00022801"/>
    </source>
</evidence>
<dbReference type="GO" id="GO:0006508">
    <property type="term" value="P:proteolysis"/>
    <property type="evidence" value="ECO:0007669"/>
    <property type="project" value="TreeGrafter"/>
</dbReference>
<comment type="similarity">
    <text evidence="2">Belongs to the peptidase M24B family.</text>
</comment>
<dbReference type="Gene3D" id="3.90.230.10">
    <property type="entry name" value="Creatinase/methionine aminopeptidase superfamily"/>
    <property type="match status" value="1"/>
</dbReference>
<organism evidence="7">
    <name type="scientific">hydrothermal vent metagenome</name>
    <dbReference type="NCBI Taxonomy" id="652676"/>
    <lineage>
        <taxon>unclassified sequences</taxon>
        <taxon>metagenomes</taxon>
        <taxon>ecological metagenomes</taxon>
    </lineage>
</organism>
<keyword evidence="3" id="KW-0479">Metal-binding</keyword>
<protein>
    <submittedName>
        <fullName evidence="7">Xaa-Pro aminopeptidase</fullName>
        <ecNumber evidence="7">3.4.11.9</ecNumber>
    </submittedName>
</protein>
<dbReference type="InterPro" id="IPR007865">
    <property type="entry name" value="Aminopep_P_N"/>
</dbReference>